<feature type="transmembrane region" description="Helical" evidence="1">
    <location>
        <begin position="271"/>
        <end position="290"/>
    </location>
</feature>
<proteinExistence type="predicted"/>
<evidence type="ECO:0000313" key="2">
    <source>
        <dbReference type="EMBL" id="MBW6408935.1"/>
    </source>
</evidence>
<dbReference type="RefSeq" id="WP_219777981.1">
    <property type="nucleotide sequence ID" value="NZ_JAHXPT010000001.1"/>
</dbReference>
<dbReference type="InterPro" id="IPR007441">
    <property type="entry name" value="EutH"/>
</dbReference>
<dbReference type="Proteomes" id="UP001519921">
    <property type="component" value="Unassembled WGS sequence"/>
</dbReference>
<feature type="transmembrane region" description="Helical" evidence="1">
    <location>
        <begin position="39"/>
        <end position="60"/>
    </location>
</feature>
<gene>
    <name evidence="2" type="primary">eutH</name>
    <name evidence="2" type="ORF">KYD98_02410</name>
</gene>
<evidence type="ECO:0000256" key="1">
    <source>
        <dbReference type="SAM" id="Phobius"/>
    </source>
</evidence>
<feature type="transmembrane region" description="Helical" evidence="1">
    <location>
        <begin position="330"/>
        <end position="354"/>
    </location>
</feature>
<keyword evidence="3" id="KW-1185">Reference proteome</keyword>
<keyword evidence="1" id="KW-1133">Transmembrane helix</keyword>
<feature type="transmembrane region" description="Helical" evidence="1">
    <location>
        <begin position="138"/>
        <end position="159"/>
    </location>
</feature>
<dbReference type="PANTHER" id="PTHR40089">
    <property type="entry name" value="ETHANOLAMINE UTILIZATION PROTEIN EUTH"/>
    <property type="match status" value="1"/>
</dbReference>
<evidence type="ECO:0000313" key="3">
    <source>
        <dbReference type="Proteomes" id="UP001519921"/>
    </source>
</evidence>
<feature type="transmembrane region" description="Helical" evidence="1">
    <location>
        <begin position="302"/>
        <end position="324"/>
    </location>
</feature>
<keyword evidence="1" id="KW-0472">Membrane</keyword>
<feature type="transmembrane region" description="Helical" evidence="1">
    <location>
        <begin position="105"/>
        <end position="126"/>
    </location>
</feature>
<sequence>MRNILLYIVALFFLIGAIDYIEGNKFKLGKVFEDGIKTIGPLSLSMIGILSMTPFFSDILTKTLVPIAQKFSLDASIFPASIIAIDMGGLNLSQKLATSNEMAKFTGIFISSILGCTISFTLPLAIGLIKKEMFETLFKGILCGIITMPIGLFIGGIIVKVPINILAYNLLPIILLAVVLTLGILFRPKLLIVIFKFIGKAIMFISVIGLIIQGVNSIAGICILDNVMPIDKVLEIVGKIAIFLGGAYVMLEVLKNTLSKPLNNMSKIFNVNINSIAAFIGSLASAIVIYSEYDSLDERGRVICTAFSVGGAYVFGGQMGYIANQAQDMLLAYILVKLICGTLAIIFSIIYLEYESKKEITISK</sequence>
<organism evidence="2 3">
    <name type="scientific">Clostridium weizhouense</name>
    <dbReference type="NCBI Taxonomy" id="2859781"/>
    <lineage>
        <taxon>Bacteria</taxon>
        <taxon>Bacillati</taxon>
        <taxon>Bacillota</taxon>
        <taxon>Clostridia</taxon>
        <taxon>Eubacteriales</taxon>
        <taxon>Clostridiaceae</taxon>
        <taxon>Clostridium</taxon>
    </lineage>
</organism>
<dbReference type="PIRSF" id="PIRSF019466">
    <property type="entry name" value="EutH"/>
    <property type="match status" value="1"/>
</dbReference>
<accession>A0ABS7AJU2</accession>
<keyword evidence="1" id="KW-0812">Transmembrane</keyword>
<dbReference type="NCBIfam" id="NF011667">
    <property type="entry name" value="PRK15086.1-3"/>
    <property type="match status" value="1"/>
</dbReference>
<feature type="transmembrane region" description="Helical" evidence="1">
    <location>
        <begin position="166"/>
        <end position="186"/>
    </location>
</feature>
<reference evidence="2 3" key="1">
    <citation type="submission" date="2021-07" db="EMBL/GenBank/DDBJ databases">
        <title>Clostridium weizhouense sp. nov., an anaerobic bacterium isolated from activated sludge of Petroleum wastewater.</title>
        <authorList>
            <person name="Li Q."/>
        </authorList>
    </citation>
    <scope>NUCLEOTIDE SEQUENCE [LARGE SCALE GENOMIC DNA]</scope>
    <source>
        <strain evidence="2 3">YB-6</strain>
    </source>
</reference>
<dbReference type="PANTHER" id="PTHR40089:SF1">
    <property type="entry name" value="ETHANOLAMINE PERMEASE EUTH-RELATED"/>
    <property type="match status" value="1"/>
</dbReference>
<name>A0ABS7AJU2_9CLOT</name>
<feature type="transmembrane region" description="Helical" evidence="1">
    <location>
        <begin position="233"/>
        <end position="251"/>
    </location>
</feature>
<dbReference type="EMBL" id="JAHXPT010000001">
    <property type="protein sequence ID" value="MBW6408935.1"/>
    <property type="molecule type" value="Genomic_DNA"/>
</dbReference>
<comment type="caution">
    <text evidence="2">The sequence shown here is derived from an EMBL/GenBank/DDBJ whole genome shotgun (WGS) entry which is preliminary data.</text>
</comment>
<protein>
    <submittedName>
        <fullName evidence="2">Ethanolamine utilization protein EutH</fullName>
    </submittedName>
</protein>
<feature type="transmembrane region" description="Helical" evidence="1">
    <location>
        <begin position="192"/>
        <end position="212"/>
    </location>
</feature>
<dbReference type="Pfam" id="PF04346">
    <property type="entry name" value="EutH"/>
    <property type="match status" value="1"/>
</dbReference>